<feature type="compositionally biased region" description="Basic and acidic residues" evidence="1">
    <location>
        <begin position="32"/>
        <end position="47"/>
    </location>
</feature>
<keyword evidence="2" id="KW-0732">Signal</keyword>
<sequence>MLRGKMTVILLCVLLIGHQAQAVVNKSQSQGNKEEGKQNEVKADERISNSYGPPSDDYGPPIGSNIKGPAPVYGPPELVGDHGPTPIYPPPPPDVPPPLPPIYGQPLPAYGPPRNIKPLHGPPKQSFGLPLSPLPSKLNFGSLKLHYGPPKQQFAPPYSFPSFRPPKPQYGPPLKFTSSLSNQYISLGPPNHGPVKPAHGPAIPVSLDTYGLPPQKLAVQFTSQSSDNYGPPPPPVLAIAPESQYGPPAGDLYRPPQPVPPPGVPAPPTPPDIKYDGWQPIAGLSNQHGQLSSNYGPPLDEHKILQNSHAGLHIAQSANTAADHSNVPNDSYGVPIHNPEAQDLKSSVNSGSNDNKGLPPPPLPEYEPFHNDSPPQKAESGKIAQGQVNFQYEVPKVEPLSVVKTVGFELLPTAPPLVPDLSLGSLPTLKLPVLDAGSSHLHLGNGDLHAFQNFGNDLSLSQISVNALSNSYGPPASGSFGKLNSIETGIPLPPPPILDSYSAPPLSSYSPNGPYPAADSGRASSFASFGLHGNSLFKQNIHHHRPPHGSFRPPPPPPGSLIPPRNREPIKFKELVPNGLLTNLNRYLPPTRHVELIKSPKTFPPPLSFEQQLPTLNGPIAFNKLPAASLNSPIAAPNAHYGTPLSFGDFNTPAPVLTYGAPNFGPASSFVSTSAGFGNNLYDSISNTITTTYGTPVVNLPLSTGGGHDCGFQQPDGGLQYSFEDTRSHAANAGSHGPSYGAALPTGLSHDSILKLESLSNTLSGLDATPSVSQLSLQQYEQPKANLKDSYGSPIGIAYSASEHTDNVLSSSDQNPSAEAANAVSTAHAAQSQQDSFSSSARYQQGSNAARAEALTASLSEQGYGQAKNLGANEVDAGQFLNSHEGSEALSLAKGVTASGGDGFEIQGSKGTYTLQIQAADGGLGTENSDGSIRHDQVLSNGLLQDILAAIEQPERGQIQLQGQPEAQQLQHVYSDLPRNVDVPKGHYITVEQDARGKNIDELVGEGSERSEAELSRASAAKKEAIALFYNNQYGDSRKEIRSVGKNENSAAVSSQDGKNHGKAKSS</sequence>
<feature type="compositionally biased region" description="Pro residues" evidence="1">
    <location>
        <begin position="255"/>
        <end position="271"/>
    </location>
</feature>
<evidence type="ECO:0000313" key="4">
    <source>
        <dbReference type="Proteomes" id="UP001642520"/>
    </source>
</evidence>
<feature type="compositionally biased region" description="Polar residues" evidence="1">
    <location>
        <begin position="344"/>
        <end position="355"/>
    </location>
</feature>
<evidence type="ECO:0000313" key="3">
    <source>
        <dbReference type="EMBL" id="CAL7945663.1"/>
    </source>
</evidence>
<keyword evidence="4" id="KW-1185">Reference proteome</keyword>
<feature type="compositionally biased region" description="Polar residues" evidence="1">
    <location>
        <begin position="807"/>
        <end position="817"/>
    </location>
</feature>
<feature type="region of interest" description="Disordered" evidence="1">
    <location>
        <begin position="1040"/>
        <end position="1067"/>
    </location>
</feature>
<feature type="region of interest" description="Disordered" evidence="1">
    <location>
        <begin position="181"/>
        <end position="202"/>
    </location>
</feature>
<reference evidence="3 4" key="1">
    <citation type="submission" date="2024-08" db="EMBL/GenBank/DDBJ databases">
        <authorList>
            <person name="Will J Nash"/>
            <person name="Angela Man"/>
            <person name="Seanna McTaggart"/>
            <person name="Kendall Baker"/>
            <person name="Tom Barker"/>
            <person name="Leah Catchpole"/>
            <person name="Alex Durrant"/>
            <person name="Karim Gharbi"/>
            <person name="Naomi Irish"/>
            <person name="Gemy Kaithakottil"/>
            <person name="Debby Ku"/>
            <person name="Aaliyah Providence"/>
            <person name="Felix Shaw"/>
            <person name="David Swarbreck"/>
            <person name="Chris Watkins"/>
            <person name="Ann M. McCartney"/>
            <person name="Giulio Formenti"/>
            <person name="Alice Mouton"/>
            <person name="Noel Vella"/>
            <person name="Bjorn M von Reumont"/>
            <person name="Adriana Vella"/>
            <person name="Wilfried Haerty"/>
        </authorList>
    </citation>
    <scope>NUCLEOTIDE SEQUENCE [LARGE SCALE GENOMIC DNA]</scope>
</reference>
<gene>
    <name evidence="3" type="ORF">XYLVIOL_LOCUS7344</name>
</gene>
<accession>A0ABP1P1I4</accession>
<evidence type="ECO:0000256" key="2">
    <source>
        <dbReference type="SAM" id="SignalP"/>
    </source>
</evidence>
<feature type="compositionally biased region" description="Polar residues" evidence="1">
    <location>
        <begin position="1046"/>
        <end position="1057"/>
    </location>
</feature>
<evidence type="ECO:0000256" key="1">
    <source>
        <dbReference type="SAM" id="MobiDB-lite"/>
    </source>
</evidence>
<feature type="signal peptide" evidence="2">
    <location>
        <begin position="1"/>
        <end position="22"/>
    </location>
</feature>
<name>A0ABP1P1I4_XYLVO</name>
<organism evidence="3 4">
    <name type="scientific">Xylocopa violacea</name>
    <name type="common">Violet carpenter bee</name>
    <name type="synonym">Apis violacea</name>
    <dbReference type="NCBI Taxonomy" id="135666"/>
    <lineage>
        <taxon>Eukaryota</taxon>
        <taxon>Metazoa</taxon>
        <taxon>Ecdysozoa</taxon>
        <taxon>Arthropoda</taxon>
        <taxon>Hexapoda</taxon>
        <taxon>Insecta</taxon>
        <taxon>Pterygota</taxon>
        <taxon>Neoptera</taxon>
        <taxon>Endopterygota</taxon>
        <taxon>Hymenoptera</taxon>
        <taxon>Apocrita</taxon>
        <taxon>Aculeata</taxon>
        <taxon>Apoidea</taxon>
        <taxon>Anthophila</taxon>
        <taxon>Apidae</taxon>
        <taxon>Xylocopa</taxon>
        <taxon>Xylocopa</taxon>
    </lineage>
</organism>
<feature type="region of interest" description="Disordered" evidence="1">
    <location>
        <begin position="24"/>
        <end position="109"/>
    </location>
</feature>
<feature type="region of interest" description="Disordered" evidence="1">
    <location>
        <begin position="222"/>
        <end position="293"/>
    </location>
</feature>
<feature type="chain" id="PRO_5046027324" evidence="2">
    <location>
        <begin position="23"/>
        <end position="1067"/>
    </location>
</feature>
<comment type="caution">
    <text evidence="3">The sequence shown here is derived from an EMBL/GenBank/DDBJ whole genome shotgun (WGS) entry which is preliminary data.</text>
</comment>
<proteinExistence type="predicted"/>
<protein>
    <submittedName>
        <fullName evidence="3">Uncharacterized protein</fullName>
    </submittedName>
</protein>
<feature type="region of interest" description="Disordered" evidence="1">
    <location>
        <begin position="156"/>
        <end position="175"/>
    </location>
</feature>
<feature type="compositionally biased region" description="Polar residues" evidence="1">
    <location>
        <begin position="284"/>
        <end position="293"/>
    </location>
</feature>
<feature type="compositionally biased region" description="Pro residues" evidence="1">
    <location>
        <begin position="86"/>
        <end position="103"/>
    </location>
</feature>
<dbReference type="EMBL" id="CAXAJV020001294">
    <property type="protein sequence ID" value="CAL7945663.1"/>
    <property type="molecule type" value="Genomic_DNA"/>
</dbReference>
<feature type="region of interest" description="Disordered" evidence="1">
    <location>
        <begin position="322"/>
        <end position="382"/>
    </location>
</feature>
<feature type="region of interest" description="Disordered" evidence="1">
    <location>
        <begin position="806"/>
        <end position="845"/>
    </location>
</feature>
<feature type="compositionally biased region" description="Low complexity" evidence="1">
    <location>
        <begin position="829"/>
        <end position="841"/>
    </location>
</feature>
<dbReference type="Proteomes" id="UP001642520">
    <property type="component" value="Unassembled WGS sequence"/>
</dbReference>